<gene>
    <name evidence="1" type="ORF">Z518_01706</name>
</gene>
<dbReference type="PROSITE" id="PS51257">
    <property type="entry name" value="PROKAR_LIPOPROTEIN"/>
    <property type="match status" value="1"/>
</dbReference>
<protein>
    <recommendedName>
        <fullName evidence="3">EH domain-containing protein</fullName>
    </recommendedName>
</protein>
<proteinExistence type="predicted"/>
<evidence type="ECO:0000313" key="1">
    <source>
        <dbReference type="EMBL" id="KIX10622.1"/>
    </source>
</evidence>
<dbReference type="STRING" id="1442369.A0A0D2G6N3"/>
<dbReference type="EMBL" id="KN847475">
    <property type="protein sequence ID" value="KIX10622.1"/>
    <property type="molecule type" value="Genomic_DNA"/>
</dbReference>
<dbReference type="OrthoDB" id="2522565at2759"/>
<evidence type="ECO:0008006" key="3">
    <source>
        <dbReference type="Google" id="ProtNLM"/>
    </source>
</evidence>
<sequence>MLAKGLRRLVLITGLLIFVACAFMVVYGYDFVTLPLLRNGFMKNEPSTAGNDISETHHEVFSVSTPDRKYFWIEFGEDAAMNPNILPHPTLHDTWIIVAQEVKGSATAPSWFTELVCEARFKKGRLACIKPPKILPIAATTGDKCVGDLSYFGLNIGPHDARVFYGPKSPYVIYGSNSVYTCFGQWIQDFRMLVGWPSEIIEGTQYRMATELRRPAPFGPVEKNWFIFWDKDGDAYVHYDIFPNRVFAKLEEDGSVGENLAPLAMFNDQQCMNMHMPRVAEQLESIHQATNSLSITLCERSDLSCEPNDSNTYILTIFQHKSFYSFHSEYEPYVMLFEQTAPFGIYGISSKPIWIHGRKAGEAVRPDGLELEALDAWNQSEMFYVTSISWKSHGQEYHGYSNDVLFINFGIEDAQSGGIDVVAGDLLEGLKLCSSV</sequence>
<dbReference type="RefSeq" id="XP_013277758.1">
    <property type="nucleotide sequence ID" value="XM_013422304.1"/>
</dbReference>
<evidence type="ECO:0000313" key="2">
    <source>
        <dbReference type="Proteomes" id="UP000053617"/>
    </source>
</evidence>
<accession>A0A0D2G6N3</accession>
<dbReference type="Proteomes" id="UP000053617">
    <property type="component" value="Unassembled WGS sequence"/>
</dbReference>
<keyword evidence="2" id="KW-1185">Reference proteome</keyword>
<dbReference type="GeneID" id="25289777"/>
<dbReference type="HOGENOM" id="CLU_024135_0_0_1"/>
<reference evidence="1 2" key="1">
    <citation type="submission" date="2015-01" db="EMBL/GenBank/DDBJ databases">
        <title>The Genome Sequence of Rhinocladiella mackenzie CBS 650.93.</title>
        <authorList>
            <consortium name="The Broad Institute Genomics Platform"/>
            <person name="Cuomo C."/>
            <person name="de Hoog S."/>
            <person name="Gorbushina A."/>
            <person name="Stielow B."/>
            <person name="Teixiera M."/>
            <person name="Abouelleil A."/>
            <person name="Chapman S.B."/>
            <person name="Priest M."/>
            <person name="Young S.K."/>
            <person name="Wortman J."/>
            <person name="Nusbaum C."/>
            <person name="Birren B."/>
        </authorList>
    </citation>
    <scope>NUCLEOTIDE SEQUENCE [LARGE SCALE GENOMIC DNA]</scope>
    <source>
        <strain evidence="1 2">CBS 650.93</strain>
    </source>
</reference>
<name>A0A0D2G6N3_9EURO</name>
<organism evidence="1 2">
    <name type="scientific">Rhinocladiella mackenziei CBS 650.93</name>
    <dbReference type="NCBI Taxonomy" id="1442369"/>
    <lineage>
        <taxon>Eukaryota</taxon>
        <taxon>Fungi</taxon>
        <taxon>Dikarya</taxon>
        <taxon>Ascomycota</taxon>
        <taxon>Pezizomycotina</taxon>
        <taxon>Eurotiomycetes</taxon>
        <taxon>Chaetothyriomycetidae</taxon>
        <taxon>Chaetothyriales</taxon>
        <taxon>Herpotrichiellaceae</taxon>
        <taxon>Rhinocladiella</taxon>
    </lineage>
</organism>
<dbReference type="AlphaFoldDB" id="A0A0D2G6N3"/>
<dbReference type="VEuPathDB" id="FungiDB:Z518_01706"/>